<accession>A0A7C3VP40</accession>
<dbReference type="InterPro" id="IPR038765">
    <property type="entry name" value="Papain-like_cys_pep_sf"/>
</dbReference>
<evidence type="ECO:0000313" key="1">
    <source>
        <dbReference type="EMBL" id="HGG01050.1"/>
    </source>
</evidence>
<dbReference type="AlphaFoldDB" id="A0A7C3VP40"/>
<name>A0A7C3VP40_9CYAN</name>
<comment type="caution">
    <text evidence="1">The sequence shown here is derived from an EMBL/GenBank/DDBJ whole genome shotgun (WGS) entry which is preliminary data.</text>
</comment>
<gene>
    <name evidence="1" type="ORF">ENR15_10475</name>
</gene>
<organism evidence="1">
    <name type="scientific">Planktothricoides sp. SpSt-374</name>
    <dbReference type="NCBI Taxonomy" id="2282167"/>
    <lineage>
        <taxon>Bacteria</taxon>
        <taxon>Bacillati</taxon>
        <taxon>Cyanobacteriota</taxon>
        <taxon>Cyanophyceae</taxon>
        <taxon>Oscillatoriophycideae</taxon>
        <taxon>Oscillatoriales</taxon>
        <taxon>Oscillatoriaceae</taxon>
        <taxon>Planktothricoides</taxon>
    </lineage>
</organism>
<reference evidence="1" key="1">
    <citation type="journal article" date="2020" name="mSystems">
        <title>Genome- and Community-Level Interaction Insights into Carbon Utilization and Element Cycling Functions of Hydrothermarchaeota in Hydrothermal Sediment.</title>
        <authorList>
            <person name="Zhou Z."/>
            <person name="Liu Y."/>
            <person name="Xu W."/>
            <person name="Pan J."/>
            <person name="Luo Z.H."/>
            <person name="Li M."/>
        </authorList>
    </citation>
    <scope>NUCLEOTIDE SEQUENCE [LARGE SCALE GENOMIC DNA]</scope>
    <source>
        <strain evidence="1">SpSt-374</strain>
    </source>
</reference>
<dbReference type="EMBL" id="DSPX01000102">
    <property type="protein sequence ID" value="HGG01050.1"/>
    <property type="molecule type" value="Genomic_DNA"/>
</dbReference>
<proteinExistence type="predicted"/>
<protein>
    <submittedName>
        <fullName evidence="1">Uncharacterized protein</fullName>
    </submittedName>
</protein>
<dbReference type="SUPFAM" id="SSF54001">
    <property type="entry name" value="Cysteine proteinases"/>
    <property type="match status" value="1"/>
</dbReference>
<dbReference type="Gene3D" id="3.90.1720.10">
    <property type="entry name" value="endopeptidase domain like (from Nostoc punctiforme)"/>
    <property type="match status" value="1"/>
</dbReference>
<sequence>MARLPSELEKYEQYRPQMQTGDAIAFSGTSGFSELIKWATRSPYSHVGIILKSDLGEGFGETVFLVESTTETNQRDFEGKQVIKGVQIHFLSKRLETYPGSVWWVPLKNRISPDGLAQMASWLRQTHNQKVPYDYVQIYGAGLDMFDRYGLQNDPDFSTLFCSELVAKALQIGGAIVDPNFNPSDQTPGDVVLLPCFQNPVELKIYPGLNNLQVKGGK</sequence>